<evidence type="ECO:0000256" key="3">
    <source>
        <dbReference type="ARBA" id="ARBA00012438"/>
    </source>
</evidence>
<dbReference type="Gene3D" id="3.30.565.10">
    <property type="entry name" value="Histidine kinase-like ATPase, C-terminal domain"/>
    <property type="match status" value="1"/>
</dbReference>
<protein>
    <recommendedName>
        <fullName evidence="3">histidine kinase</fullName>
        <ecNumber evidence="3">2.7.13.3</ecNumber>
    </recommendedName>
</protein>
<evidence type="ECO:0000313" key="14">
    <source>
        <dbReference type="Proteomes" id="UP001501183"/>
    </source>
</evidence>
<accession>A0ABP8PMC6</accession>
<dbReference type="InterPro" id="IPR003661">
    <property type="entry name" value="HisK_dim/P_dom"/>
</dbReference>
<keyword evidence="7 13" id="KW-0418">Kinase</keyword>
<dbReference type="SMART" id="SM00388">
    <property type="entry name" value="HisKA"/>
    <property type="match status" value="1"/>
</dbReference>
<dbReference type="PANTHER" id="PTHR45436">
    <property type="entry name" value="SENSOR HISTIDINE KINASE YKOH"/>
    <property type="match status" value="1"/>
</dbReference>
<feature type="transmembrane region" description="Helical" evidence="11">
    <location>
        <begin position="12"/>
        <end position="36"/>
    </location>
</feature>
<dbReference type="PROSITE" id="PS50109">
    <property type="entry name" value="HIS_KIN"/>
    <property type="match status" value="1"/>
</dbReference>
<evidence type="ECO:0000259" key="12">
    <source>
        <dbReference type="PROSITE" id="PS50109"/>
    </source>
</evidence>
<evidence type="ECO:0000256" key="4">
    <source>
        <dbReference type="ARBA" id="ARBA00022553"/>
    </source>
</evidence>
<dbReference type="InterPro" id="IPR005467">
    <property type="entry name" value="His_kinase_dom"/>
</dbReference>
<dbReference type="SUPFAM" id="SSF47384">
    <property type="entry name" value="Homodimeric domain of signal transducing histidine kinase"/>
    <property type="match status" value="1"/>
</dbReference>
<dbReference type="EC" id="2.7.13.3" evidence="3"/>
<dbReference type="SMART" id="SM00387">
    <property type="entry name" value="HATPase_c"/>
    <property type="match status" value="1"/>
</dbReference>
<dbReference type="CDD" id="cd00082">
    <property type="entry name" value="HisKA"/>
    <property type="match status" value="1"/>
</dbReference>
<comment type="catalytic activity">
    <reaction evidence="1">
        <text>ATP + protein L-histidine = ADP + protein N-phospho-L-histidine.</text>
        <dbReference type="EC" id="2.7.13.3"/>
    </reaction>
</comment>
<dbReference type="Pfam" id="PF00512">
    <property type="entry name" value="HisKA"/>
    <property type="match status" value="1"/>
</dbReference>
<comment type="caution">
    <text evidence="13">The sequence shown here is derived from an EMBL/GenBank/DDBJ whole genome shotgun (WGS) entry which is preliminary data.</text>
</comment>
<dbReference type="EMBL" id="BAABFB010000075">
    <property type="protein sequence ID" value="GAA4489222.1"/>
    <property type="molecule type" value="Genomic_DNA"/>
</dbReference>
<evidence type="ECO:0000256" key="7">
    <source>
        <dbReference type="ARBA" id="ARBA00022777"/>
    </source>
</evidence>
<dbReference type="CDD" id="cd00075">
    <property type="entry name" value="HATPase"/>
    <property type="match status" value="1"/>
</dbReference>
<keyword evidence="8 11" id="KW-1133">Transmembrane helix</keyword>
<dbReference type="GO" id="GO:0016301">
    <property type="term" value="F:kinase activity"/>
    <property type="evidence" value="ECO:0007669"/>
    <property type="project" value="UniProtKB-KW"/>
</dbReference>
<evidence type="ECO:0000256" key="8">
    <source>
        <dbReference type="ARBA" id="ARBA00022989"/>
    </source>
</evidence>
<keyword evidence="5" id="KW-0808">Transferase</keyword>
<dbReference type="Gene3D" id="1.10.287.130">
    <property type="match status" value="1"/>
</dbReference>
<evidence type="ECO:0000256" key="9">
    <source>
        <dbReference type="ARBA" id="ARBA00023012"/>
    </source>
</evidence>
<evidence type="ECO:0000256" key="10">
    <source>
        <dbReference type="ARBA" id="ARBA00023136"/>
    </source>
</evidence>
<organism evidence="13 14">
    <name type="scientific">Rhodococcus olei</name>
    <dbReference type="NCBI Taxonomy" id="2161675"/>
    <lineage>
        <taxon>Bacteria</taxon>
        <taxon>Bacillati</taxon>
        <taxon>Actinomycetota</taxon>
        <taxon>Actinomycetes</taxon>
        <taxon>Mycobacteriales</taxon>
        <taxon>Nocardiaceae</taxon>
        <taxon>Rhodococcus</taxon>
    </lineage>
</organism>
<keyword evidence="4" id="KW-0597">Phosphoprotein</keyword>
<evidence type="ECO:0000256" key="5">
    <source>
        <dbReference type="ARBA" id="ARBA00022679"/>
    </source>
</evidence>
<dbReference type="InterPro" id="IPR004358">
    <property type="entry name" value="Sig_transdc_His_kin-like_C"/>
</dbReference>
<feature type="transmembrane region" description="Helical" evidence="11">
    <location>
        <begin position="145"/>
        <end position="165"/>
    </location>
</feature>
<evidence type="ECO:0000256" key="6">
    <source>
        <dbReference type="ARBA" id="ARBA00022692"/>
    </source>
</evidence>
<dbReference type="Proteomes" id="UP001501183">
    <property type="component" value="Unassembled WGS sequence"/>
</dbReference>
<evidence type="ECO:0000256" key="2">
    <source>
        <dbReference type="ARBA" id="ARBA00004236"/>
    </source>
</evidence>
<proteinExistence type="predicted"/>
<dbReference type="PRINTS" id="PR00344">
    <property type="entry name" value="BCTRLSENSOR"/>
</dbReference>
<dbReference type="InterPro" id="IPR036890">
    <property type="entry name" value="HATPase_C_sf"/>
</dbReference>
<evidence type="ECO:0000313" key="13">
    <source>
        <dbReference type="EMBL" id="GAA4489222.1"/>
    </source>
</evidence>
<keyword evidence="10 11" id="KW-0472">Membrane</keyword>
<keyword evidence="6 11" id="KW-0812">Transmembrane</keyword>
<dbReference type="SUPFAM" id="SSF55874">
    <property type="entry name" value="ATPase domain of HSP90 chaperone/DNA topoisomerase II/histidine kinase"/>
    <property type="match status" value="1"/>
</dbReference>
<dbReference type="Gene3D" id="6.10.340.10">
    <property type="match status" value="1"/>
</dbReference>
<dbReference type="InterPro" id="IPR003594">
    <property type="entry name" value="HATPase_dom"/>
</dbReference>
<dbReference type="PANTHER" id="PTHR45436:SF5">
    <property type="entry name" value="SENSOR HISTIDINE KINASE TRCS"/>
    <property type="match status" value="1"/>
</dbReference>
<dbReference type="InterPro" id="IPR036097">
    <property type="entry name" value="HisK_dim/P_sf"/>
</dbReference>
<keyword evidence="14" id="KW-1185">Reference proteome</keyword>
<sequence>MRARRSYSLRARVAAATALGATVVVGLLGIFISLAISRNNMAQLDRRLDTASNVIIANAPTAVSFLPTFGDGGAFAVTIRSVGTRDVIASTPTQLPQLPPGAATVRVDGTDYRVATTAIGGSQLLFSLAVPASEARDVTTDQRKWVLIAGLLAVAAATGLGWVFGGRAVRPIVQLTDQIASDAPEPAKVSGVREAEELAEAIATMLGRIAEAQRQTGAALDTARDFAAASAHELRTPLTAMRTDIEVLSTLELDEAQRTEILADLARTQGRVESTLRALERLASGELSSEKDHVPTDLVDLCDAAARDAARQHPDVAVRVEADESVVISGLPAGMRLAVDNAVANAVRHGRATEVVLAVHRTGDSVRLTVDDNGRGIPESEREVVFERFRRGTGAAAGGSGLGLALVAQQAQLHGGRAWFEDGPLGGARLVFEFPNRP</sequence>
<dbReference type="RefSeq" id="WP_345352150.1">
    <property type="nucleotide sequence ID" value="NZ_BAABFB010000075.1"/>
</dbReference>
<evidence type="ECO:0000256" key="1">
    <source>
        <dbReference type="ARBA" id="ARBA00000085"/>
    </source>
</evidence>
<keyword evidence="9" id="KW-0902">Two-component regulatory system</keyword>
<comment type="subcellular location">
    <subcellularLocation>
        <location evidence="2">Cell membrane</location>
    </subcellularLocation>
</comment>
<dbReference type="Pfam" id="PF02518">
    <property type="entry name" value="HATPase_c"/>
    <property type="match status" value="1"/>
</dbReference>
<reference evidence="14" key="1">
    <citation type="journal article" date="2019" name="Int. J. Syst. Evol. Microbiol.">
        <title>The Global Catalogue of Microorganisms (GCM) 10K type strain sequencing project: providing services to taxonomists for standard genome sequencing and annotation.</title>
        <authorList>
            <consortium name="The Broad Institute Genomics Platform"/>
            <consortium name="The Broad Institute Genome Sequencing Center for Infectious Disease"/>
            <person name="Wu L."/>
            <person name="Ma J."/>
        </authorList>
    </citation>
    <scope>NUCLEOTIDE SEQUENCE [LARGE SCALE GENOMIC DNA]</scope>
    <source>
        <strain evidence="14">JCM 32206</strain>
    </source>
</reference>
<name>A0ABP8PMC6_9NOCA</name>
<evidence type="ECO:0000256" key="11">
    <source>
        <dbReference type="SAM" id="Phobius"/>
    </source>
</evidence>
<dbReference type="InterPro" id="IPR050428">
    <property type="entry name" value="TCS_sensor_his_kinase"/>
</dbReference>
<gene>
    <name evidence="13" type="ORF">GCM10023094_50440</name>
</gene>
<feature type="domain" description="Histidine kinase" evidence="12">
    <location>
        <begin position="229"/>
        <end position="438"/>
    </location>
</feature>